<proteinExistence type="predicted"/>
<protein>
    <submittedName>
        <fullName evidence="2">Rh180.1</fullName>
    </submittedName>
</protein>
<dbReference type="EMBL" id="DQ120516">
    <property type="protein sequence ID" value="AAZ80698.1"/>
    <property type="molecule type" value="Genomic_DNA"/>
</dbReference>
<accession>Q2FAB7</accession>
<evidence type="ECO:0000313" key="2">
    <source>
        <dbReference type="EMBL" id="AAZ80698.1"/>
    </source>
</evidence>
<organismHost>
    <name type="scientific">Macaca mulatta</name>
    <name type="common">Rhesus macaque</name>
    <dbReference type="NCBI Taxonomy" id="9544"/>
</organismHost>
<feature type="region of interest" description="Disordered" evidence="1">
    <location>
        <begin position="25"/>
        <end position="44"/>
    </location>
</feature>
<organism evidence="2 3">
    <name type="scientific">Rhesus cytomegalovirus (strain 68-1)</name>
    <name type="common">RhCMV</name>
    <dbReference type="NCBI Taxonomy" id="47929"/>
    <lineage>
        <taxon>Viruses</taxon>
        <taxon>Duplodnaviria</taxon>
        <taxon>Heunggongvirae</taxon>
        <taxon>Peploviricota</taxon>
        <taxon>Herviviricetes</taxon>
        <taxon>Herpesvirales</taxon>
        <taxon>Orthoherpesviridae</taxon>
        <taxon>Betaherpesvirinae</taxon>
        <taxon>Cytomegalovirus</taxon>
        <taxon>Cytomegalovirus macacinebeta3</taxon>
    </lineage>
</organism>
<sequence>MSSASGTTYSTCAFQSMQAHHKSWESSATRRHASSRIGVCPTSPQETTGSMLTVRTVTRSVSKVVCCRDNCVVRLSNSSLITRVVIELHAVVCITHVRSLLNGTGLRSINKSQRHSGFCFVSFIRVVIKT</sequence>
<evidence type="ECO:0000313" key="3">
    <source>
        <dbReference type="Proteomes" id="UP000115582"/>
    </source>
</evidence>
<dbReference type="Proteomes" id="UP000115582">
    <property type="component" value="Segment"/>
</dbReference>
<reference evidence="2 3" key="1">
    <citation type="journal article" date="2006" name="J. Virol.">
        <title>Genomic sequence of rhesus cytomegalovirus 180.92: insights into the coding potential of rhesus cytomegalovirus.</title>
        <authorList>
            <person name="Rivailler P."/>
            <person name="Kaur A."/>
            <person name="Johnson R.P."/>
            <person name="Wang F."/>
        </authorList>
    </citation>
    <scope>NUCLEOTIDE SEQUENCE [LARGE SCALE GENOMIC DNA]</scope>
    <source>
        <strain evidence="2">CMV 180.92</strain>
    </source>
</reference>
<evidence type="ECO:0000256" key="1">
    <source>
        <dbReference type="SAM" id="MobiDB-lite"/>
    </source>
</evidence>
<name>Q2FAB7_RHCM6</name>